<accession>A0ABM9B4B1</accession>
<sequence>MTLTTTLRFIYLVLSAIIVFPFTGYGQTSAAGDFPRWTNIGAATYPRAEGQLVTYRGKYYLFNGFTTGTRFLERDEEYDPATNTYRTISPIPRRADGSFGGYTHTGVALVDDTVWLLGGRSGNPGYRTTNEVWIYDIPRDRWQPGPPLPARRGGGGLARLGRKLHYVGGFDERAACDVADHWVYDLDRPDLGWQDYSGTSPMPEARNHFGAVTLGGKLFTIAGQHGHQGCEKGKNLRVVHAYDPHTDSWERLADFPYVQSHIEPSTFAYNGKIYSLGGQGAESAKVAEYDPATNTWRTLPEYTLPLRLIAPGARVFEGNLVVVTGGEVAVNQARATTRVRNFLPNRNRRLVFHPARLPVDGRVRSTTEVILANHSAEEEVVYTVQTDDLPPWLSVDHKTGRARESFAELGISVDPSGLTPGSYRYTLRATAIGYAQAKLEVSFTVGRDGTTTNPYRAFREAECATVGGNWVLKKQADASAGAAVHIRPGLNSTAGAPAPTAANLVTFDFDLPRADHYQFFSRIKAPTTADDSFYYRFNGGSWVRWSSGLTTYGNGFDWRRAPTGPSYLPAGRATLDIAYREDGLELDKILLSSTSHFPSDLGGVDASCNRPRPSPDGCHTVWLEAECTDQPAGWYQRSHSGSSGDGYVAYFGNHQFTAPAANNPSHALRYWVTLDRAGAYPLYFRLDAIDNGKNSFWVRVDNGPWIKFWKLPNGQNLLTKGFEWVRVNDDGRALDLQLSAGAHTITVANREAGTRLDKIYLSASGPPPSGGGGLATNCSAETQSALSQQTAASGPATQANALAVYPNPALNEISFTLQDEGEGSLTLDLVDLNGSRVQRRDYRKEGEVLTGRLEVSGLPAGVYLLKLRGAEGHWHRTVVIAR</sequence>
<organism evidence="2 3">
    <name type="scientific">Neolewinella maritima</name>
    <dbReference type="NCBI Taxonomy" id="1383882"/>
    <lineage>
        <taxon>Bacteria</taxon>
        <taxon>Pseudomonadati</taxon>
        <taxon>Bacteroidota</taxon>
        <taxon>Saprospiria</taxon>
        <taxon>Saprospirales</taxon>
        <taxon>Lewinellaceae</taxon>
        <taxon>Neolewinella</taxon>
    </lineage>
</organism>
<feature type="domain" description="Secretion system C-terminal sorting" evidence="1">
    <location>
        <begin position="804"/>
        <end position="879"/>
    </location>
</feature>
<dbReference type="PANTHER" id="PTHR46773">
    <property type="match status" value="1"/>
</dbReference>
<evidence type="ECO:0000313" key="2">
    <source>
        <dbReference type="EMBL" id="CAH1001991.1"/>
    </source>
</evidence>
<dbReference type="Proteomes" id="UP000837803">
    <property type="component" value="Unassembled WGS sequence"/>
</dbReference>
<dbReference type="Gene3D" id="2.60.120.260">
    <property type="entry name" value="Galactose-binding domain-like"/>
    <property type="match status" value="2"/>
</dbReference>
<name>A0ABM9B4B1_9BACT</name>
<keyword evidence="2" id="KW-0413">Isomerase</keyword>
<dbReference type="InterPro" id="IPR008979">
    <property type="entry name" value="Galactose-bd-like_sf"/>
</dbReference>
<dbReference type="EC" id="5.1.3.24" evidence="2"/>
<dbReference type="EMBL" id="CAKLPZ010000004">
    <property type="protein sequence ID" value="CAH1001991.1"/>
    <property type="molecule type" value="Genomic_DNA"/>
</dbReference>
<keyword evidence="3" id="KW-1185">Reference proteome</keyword>
<comment type="caution">
    <text evidence="2">The sequence shown here is derived from an EMBL/GenBank/DDBJ whole genome shotgun (WGS) entry which is preliminary data.</text>
</comment>
<dbReference type="Pfam" id="PF24681">
    <property type="entry name" value="Kelch_KLHDC2_KLHL20_DRC7"/>
    <property type="match status" value="1"/>
</dbReference>
<dbReference type="Pfam" id="PF18962">
    <property type="entry name" value="Por_Secre_tail"/>
    <property type="match status" value="1"/>
</dbReference>
<dbReference type="InterPro" id="IPR053256">
    <property type="entry name" value="Kelch_repeat-containing"/>
</dbReference>
<dbReference type="PANTHER" id="PTHR46773:SF5">
    <property type="entry name" value="OS04G0487100 PROTEIN"/>
    <property type="match status" value="1"/>
</dbReference>
<evidence type="ECO:0000313" key="3">
    <source>
        <dbReference type="Proteomes" id="UP000837803"/>
    </source>
</evidence>
<dbReference type="Gene3D" id="2.120.10.80">
    <property type="entry name" value="Kelch-type beta propeller"/>
    <property type="match status" value="2"/>
</dbReference>
<dbReference type="NCBIfam" id="TIGR04183">
    <property type="entry name" value="Por_Secre_tail"/>
    <property type="match status" value="1"/>
</dbReference>
<dbReference type="InterPro" id="IPR015915">
    <property type="entry name" value="Kelch-typ_b-propeller"/>
</dbReference>
<dbReference type="SUPFAM" id="SSF117281">
    <property type="entry name" value="Kelch motif"/>
    <property type="match status" value="1"/>
</dbReference>
<proteinExistence type="predicted"/>
<dbReference type="SUPFAM" id="SSF49785">
    <property type="entry name" value="Galactose-binding domain-like"/>
    <property type="match status" value="1"/>
</dbReference>
<dbReference type="InterPro" id="IPR026444">
    <property type="entry name" value="Secre_tail"/>
</dbReference>
<dbReference type="GO" id="GO:0016853">
    <property type="term" value="F:isomerase activity"/>
    <property type="evidence" value="ECO:0007669"/>
    <property type="project" value="UniProtKB-KW"/>
</dbReference>
<dbReference type="InterPro" id="IPR006652">
    <property type="entry name" value="Kelch_1"/>
</dbReference>
<dbReference type="SMART" id="SM00612">
    <property type="entry name" value="Kelch"/>
    <property type="match status" value="3"/>
</dbReference>
<gene>
    <name evidence="2" type="primary">nanM_2</name>
    <name evidence="2" type="ORF">LEM8419_02906</name>
</gene>
<reference evidence="2" key="1">
    <citation type="submission" date="2021-12" db="EMBL/GenBank/DDBJ databases">
        <authorList>
            <person name="Rodrigo-Torres L."/>
            <person name="Arahal R. D."/>
            <person name="Lucena T."/>
        </authorList>
    </citation>
    <scope>NUCLEOTIDE SEQUENCE</scope>
    <source>
        <strain evidence="2">CECT 8419</strain>
    </source>
</reference>
<protein>
    <submittedName>
        <fullName evidence="2">N-acetylneuraminate epimerase</fullName>
        <ecNumber evidence="2">5.1.3.24</ecNumber>
    </submittedName>
</protein>
<evidence type="ECO:0000259" key="1">
    <source>
        <dbReference type="Pfam" id="PF18962"/>
    </source>
</evidence>